<protein>
    <recommendedName>
        <fullName evidence="4">O-antigen ligase domain-containing protein</fullName>
    </recommendedName>
</protein>
<reference evidence="2 3" key="1">
    <citation type="journal article" date="2014" name="BMC Genomics">
        <title>Comparison of environmental and isolate Sulfobacillus genomes reveals diverse carbon, sulfur, nitrogen, and hydrogen metabolisms.</title>
        <authorList>
            <person name="Justice N.B."/>
            <person name="Norman A."/>
            <person name="Brown C.T."/>
            <person name="Singh A."/>
            <person name="Thomas B.C."/>
            <person name="Banfield J.F."/>
        </authorList>
    </citation>
    <scope>NUCLEOTIDE SEQUENCE [LARGE SCALE GENOMIC DNA]</scope>
    <source>
        <strain evidence="2">AMDSBA4</strain>
    </source>
</reference>
<dbReference type="EMBL" id="PXYW01000021">
    <property type="protein sequence ID" value="PSR33402.1"/>
    <property type="molecule type" value="Genomic_DNA"/>
</dbReference>
<feature type="transmembrane region" description="Helical" evidence="1">
    <location>
        <begin position="393"/>
        <end position="412"/>
    </location>
</feature>
<dbReference type="AlphaFoldDB" id="A0A2T2XG38"/>
<feature type="transmembrane region" description="Helical" evidence="1">
    <location>
        <begin position="25"/>
        <end position="58"/>
    </location>
</feature>
<accession>A0A2T2XG38</accession>
<keyword evidence="1" id="KW-0812">Transmembrane</keyword>
<feature type="transmembrane region" description="Helical" evidence="1">
    <location>
        <begin position="64"/>
        <end position="84"/>
    </location>
</feature>
<feature type="transmembrane region" description="Helical" evidence="1">
    <location>
        <begin position="115"/>
        <end position="137"/>
    </location>
</feature>
<feature type="transmembrane region" description="Helical" evidence="1">
    <location>
        <begin position="173"/>
        <end position="200"/>
    </location>
</feature>
<proteinExistence type="predicted"/>
<evidence type="ECO:0000313" key="2">
    <source>
        <dbReference type="EMBL" id="PSR33402.1"/>
    </source>
</evidence>
<dbReference type="Proteomes" id="UP000242972">
    <property type="component" value="Unassembled WGS sequence"/>
</dbReference>
<feature type="transmembrane region" description="Helical" evidence="1">
    <location>
        <begin position="353"/>
        <end position="373"/>
    </location>
</feature>
<feature type="transmembrane region" description="Helical" evidence="1">
    <location>
        <begin position="448"/>
        <end position="465"/>
    </location>
</feature>
<feature type="transmembrane region" description="Helical" evidence="1">
    <location>
        <begin position="243"/>
        <end position="276"/>
    </location>
</feature>
<evidence type="ECO:0000256" key="1">
    <source>
        <dbReference type="SAM" id="Phobius"/>
    </source>
</evidence>
<organism evidence="2 3">
    <name type="scientific">Sulfobacillus benefaciens</name>
    <dbReference type="NCBI Taxonomy" id="453960"/>
    <lineage>
        <taxon>Bacteria</taxon>
        <taxon>Bacillati</taxon>
        <taxon>Bacillota</taxon>
        <taxon>Clostridia</taxon>
        <taxon>Eubacteriales</taxon>
        <taxon>Clostridiales Family XVII. Incertae Sedis</taxon>
        <taxon>Sulfobacillus</taxon>
    </lineage>
</organism>
<gene>
    <name evidence="2" type="ORF">C7B46_10115</name>
</gene>
<keyword evidence="1" id="KW-0472">Membrane</keyword>
<sequence length="467" mass="51649">MQEYVELRSVRLANRSHRRREIKSLLGYVALAVSLGAAVTQGLILPALIAGVVAALLIWQVSEMQSIIVLVLGLIFIDRSPIVVHQSYVRLYQVFSIPIIARWAMLRIVHRERILIPKGVGWALVWLLSFVMAYPILVSRTEFFVEFLGMAYLLLLEVVVCDTIARYQCWSEALWATTVSGLIVVVSGLVQYPLLLTHILHTTTYGGFVRPYGLMREPDWYGVASGITLLLVIHHRDRFSSRWYWAFLLGSLIGVLASLARASWLSLGIAMAVLAIVPGPDQKVARQYIKYGIVVSFAFAVLLAVVDFQFVLAVIARFSPISIGIEAQAHILAQQAWDSRLASIRLMLYLIRLHPWIGNGAGIMGKLSSLPSIQSMFAYGGQLNTGRATTNVFLAQLASVGIIGSIPFVVWIFQGLIRGFKSSWYGPIIGAILLLCFVDFQFNSGTGYGFFWVFMGMAGMGAATGKS</sequence>
<keyword evidence="1" id="KW-1133">Transmembrane helix</keyword>
<feature type="transmembrane region" description="Helical" evidence="1">
    <location>
        <begin position="424"/>
        <end position="442"/>
    </location>
</feature>
<name>A0A2T2XG38_9FIRM</name>
<feature type="transmembrane region" description="Helical" evidence="1">
    <location>
        <begin position="143"/>
        <end position="161"/>
    </location>
</feature>
<evidence type="ECO:0008006" key="4">
    <source>
        <dbReference type="Google" id="ProtNLM"/>
    </source>
</evidence>
<evidence type="ECO:0000313" key="3">
    <source>
        <dbReference type="Proteomes" id="UP000242972"/>
    </source>
</evidence>
<comment type="caution">
    <text evidence="2">The sequence shown here is derived from an EMBL/GenBank/DDBJ whole genome shotgun (WGS) entry which is preliminary data.</text>
</comment>
<feature type="transmembrane region" description="Helical" evidence="1">
    <location>
        <begin position="288"/>
        <end position="315"/>
    </location>
</feature>